<keyword evidence="1" id="KW-1133">Transmembrane helix</keyword>
<organism evidence="2 3">
    <name type="scientific">Amycolatopsis suaedae</name>
    <dbReference type="NCBI Taxonomy" id="2510978"/>
    <lineage>
        <taxon>Bacteria</taxon>
        <taxon>Bacillati</taxon>
        <taxon>Actinomycetota</taxon>
        <taxon>Actinomycetes</taxon>
        <taxon>Pseudonocardiales</taxon>
        <taxon>Pseudonocardiaceae</taxon>
        <taxon>Amycolatopsis</taxon>
    </lineage>
</organism>
<feature type="transmembrane region" description="Helical" evidence="1">
    <location>
        <begin position="409"/>
        <end position="430"/>
    </location>
</feature>
<name>A0A4V2EMK3_9PSEU</name>
<keyword evidence="1" id="KW-0472">Membrane</keyword>
<dbReference type="Proteomes" id="UP000292003">
    <property type="component" value="Unassembled WGS sequence"/>
</dbReference>
<dbReference type="OrthoDB" id="2014935at2"/>
<keyword evidence="3" id="KW-1185">Reference proteome</keyword>
<reference evidence="2 3" key="1">
    <citation type="submission" date="2019-02" db="EMBL/GenBank/DDBJ databases">
        <title>Draft genome sequence of Amycolatopsis sp. 8-3EHSu isolated from roots of Suaeda maritima.</title>
        <authorList>
            <person name="Duangmal K."/>
            <person name="Chantavorakit T."/>
        </authorList>
    </citation>
    <scope>NUCLEOTIDE SEQUENCE [LARGE SCALE GENOMIC DNA]</scope>
    <source>
        <strain evidence="2 3">8-3EHSu</strain>
    </source>
</reference>
<dbReference type="RefSeq" id="WP_130474151.1">
    <property type="nucleotide sequence ID" value="NZ_SFCC01000002.1"/>
</dbReference>
<accession>A0A4V2EMK3</accession>
<gene>
    <name evidence="2" type="ORF">EWH70_05685</name>
</gene>
<feature type="transmembrane region" description="Helical" evidence="1">
    <location>
        <begin position="477"/>
        <end position="501"/>
    </location>
</feature>
<feature type="transmembrane region" description="Helical" evidence="1">
    <location>
        <begin position="205"/>
        <end position="223"/>
    </location>
</feature>
<feature type="transmembrane region" description="Helical" evidence="1">
    <location>
        <begin position="252"/>
        <end position="273"/>
    </location>
</feature>
<evidence type="ECO:0000256" key="1">
    <source>
        <dbReference type="SAM" id="Phobius"/>
    </source>
</evidence>
<feature type="transmembrane region" description="Helical" evidence="1">
    <location>
        <begin position="521"/>
        <end position="540"/>
    </location>
</feature>
<feature type="transmembrane region" description="Helical" evidence="1">
    <location>
        <begin position="358"/>
        <end position="380"/>
    </location>
</feature>
<sequence length="546" mass="56718">MTATLDRPAHHAAQRTGNLTGTWQLVRLALRRDRVILPLWILLLSFTPAGSAGAYDQLYPNPAEREMLSATLGANPSVAVVYGPAFDLSTAGGFTAWRMGSFLAVFIGLMAVFTVTRHTRAEEDTGRLELLSAGVLGRYAALTAAIVVSGGTSLIVGFAQAGSLVGTGLPAAGSWAFGLSTAAAGLVFTAVAAVAVQVAEYSRTANGIGATVLGAAFLLRAVGDSTTDVTWLSWLSPVGWAQQIRPYAGERWWVLALPVVLTLVLAAVAYSLLPRRDLGTGILPPRPGPSAAASSLSSPLALAWRLHRGALIGWTVGMAVVGATFGSIANGIGGIVGASEQTRQMFEKLGGSSGIIDAFLATMTGMFGMVTAIYGVQAVLRMRSEETAVRAEPLLATRVSRLRWTLSHLTFALLGPVFVTAVAGFAMGAGHGLRVGDLWGTVADVFGGTLVQLPAIWVVIGVAMVLFGVLPKYTILAWAVAIGCVLLTLFGPILGLSEAFLNISPFSHIPKVPGGDVTAPPLLWLSAIAAVALVAGLAAFRRRDVG</sequence>
<proteinExistence type="predicted"/>
<evidence type="ECO:0000313" key="2">
    <source>
        <dbReference type="EMBL" id="RZQ65365.1"/>
    </source>
</evidence>
<feature type="transmembrane region" description="Helical" evidence="1">
    <location>
        <begin position="172"/>
        <end position="198"/>
    </location>
</feature>
<feature type="transmembrane region" description="Helical" evidence="1">
    <location>
        <begin position="311"/>
        <end position="338"/>
    </location>
</feature>
<evidence type="ECO:0000313" key="3">
    <source>
        <dbReference type="Proteomes" id="UP000292003"/>
    </source>
</evidence>
<keyword evidence="1" id="KW-0812">Transmembrane</keyword>
<comment type="caution">
    <text evidence="2">The sequence shown here is derived from an EMBL/GenBank/DDBJ whole genome shotgun (WGS) entry which is preliminary data.</text>
</comment>
<dbReference type="AlphaFoldDB" id="A0A4V2EMK3"/>
<feature type="transmembrane region" description="Helical" evidence="1">
    <location>
        <begin position="35"/>
        <end position="55"/>
    </location>
</feature>
<feature type="transmembrane region" description="Helical" evidence="1">
    <location>
        <begin position="450"/>
        <end position="470"/>
    </location>
</feature>
<feature type="transmembrane region" description="Helical" evidence="1">
    <location>
        <begin position="136"/>
        <end position="160"/>
    </location>
</feature>
<dbReference type="EMBL" id="SFCC01000002">
    <property type="protein sequence ID" value="RZQ65365.1"/>
    <property type="molecule type" value="Genomic_DNA"/>
</dbReference>
<feature type="transmembrane region" description="Helical" evidence="1">
    <location>
        <begin position="96"/>
        <end position="115"/>
    </location>
</feature>
<protein>
    <submittedName>
        <fullName evidence="2">ABC transporter permease</fullName>
    </submittedName>
</protein>